<dbReference type="GO" id="GO:0005996">
    <property type="term" value="P:monosaccharide metabolic process"/>
    <property type="evidence" value="ECO:0007669"/>
    <property type="project" value="InterPro"/>
</dbReference>
<evidence type="ECO:0000313" key="4">
    <source>
        <dbReference type="Proteomes" id="UP000274920"/>
    </source>
</evidence>
<organism evidence="3 4">
    <name type="scientific">Schaedlerella arabinosiphila</name>
    <dbReference type="NCBI Taxonomy" id="2044587"/>
    <lineage>
        <taxon>Bacteria</taxon>
        <taxon>Bacillati</taxon>
        <taxon>Bacillota</taxon>
        <taxon>Clostridia</taxon>
        <taxon>Lachnospirales</taxon>
        <taxon>Lachnospiraceae</taxon>
        <taxon>Schaedlerella</taxon>
    </lineage>
</organism>
<evidence type="ECO:0000256" key="2">
    <source>
        <dbReference type="ARBA" id="ARBA00023277"/>
    </source>
</evidence>
<keyword evidence="4" id="KW-1185">Reference proteome</keyword>
<dbReference type="GO" id="GO:0016861">
    <property type="term" value="F:intramolecular oxidoreductase activity, interconverting aldoses and ketoses"/>
    <property type="evidence" value="ECO:0007669"/>
    <property type="project" value="InterPro"/>
</dbReference>
<keyword evidence="2" id="KW-0119">Carbohydrate metabolism</keyword>
<dbReference type="EMBL" id="RHJS01000002">
    <property type="protein sequence ID" value="RRK34257.1"/>
    <property type="molecule type" value="Genomic_DNA"/>
</dbReference>
<comment type="caution">
    <text evidence="3">The sequence shown here is derived from an EMBL/GenBank/DDBJ whole genome shotgun (WGS) entry which is preliminary data.</text>
</comment>
<name>A0A426DN83_9FIRM</name>
<dbReference type="RefSeq" id="WP_125129412.1">
    <property type="nucleotide sequence ID" value="NZ_RHJS01000002.1"/>
</dbReference>
<dbReference type="SUPFAM" id="SSF53743">
    <property type="entry name" value="FucI/AraA N-terminal and middle domains"/>
    <property type="match status" value="1"/>
</dbReference>
<dbReference type="PANTHER" id="PTHR36120:SF1">
    <property type="entry name" value="L-FUCOSE ISOMERASE C-TERMINAL DOMAIN-CONTAINING PROTEIN"/>
    <property type="match status" value="1"/>
</dbReference>
<dbReference type="PANTHER" id="PTHR36120">
    <property type="entry name" value="FUCOSE ISOMERASE"/>
    <property type="match status" value="1"/>
</dbReference>
<proteinExistence type="predicted"/>
<gene>
    <name evidence="3" type="ORF">EBB54_25175</name>
</gene>
<evidence type="ECO:0000313" key="3">
    <source>
        <dbReference type="EMBL" id="RRK34257.1"/>
    </source>
</evidence>
<dbReference type="GO" id="GO:0005737">
    <property type="term" value="C:cytoplasm"/>
    <property type="evidence" value="ECO:0007669"/>
    <property type="project" value="InterPro"/>
</dbReference>
<accession>A0A426DN83</accession>
<dbReference type="AlphaFoldDB" id="A0A426DN83"/>
<protein>
    <recommendedName>
        <fullName evidence="5">Fucose isomerase</fullName>
    </recommendedName>
</protein>
<evidence type="ECO:0000256" key="1">
    <source>
        <dbReference type="ARBA" id="ARBA00023235"/>
    </source>
</evidence>
<keyword evidence="1" id="KW-0413">Isomerase</keyword>
<evidence type="ECO:0008006" key="5">
    <source>
        <dbReference type="Google" id="ProtNLM"/>
    </source>
</evidence>
<reference evidence="3" key="1">
    <citation type="submission" date="2018-10" db="EMBL/GenBank/DDBJ databases">
        <title>Schaedlerella arabinophila gen. nov. sp. nov., isolated from the mouse intestinal tract and comparative analysis with the genome of the closely related altered Schaedler flora strain ASF502.</title>
        <authorList>
            <person name="Miyake S."/>
            <person name="Soh M."/>
            <person name="Seedorf H."/>
        </authorList>
    </citation>
    <scope>NUCLEOTIDE SEQUENCE [LARGE SCALE GENOMIC DNA]</scope>
    <source>
        <strain evidence="3">DSM 106076</strain>
    </source>
</reference>
<dbReference type="Proteomes" id="UP000274920">
    <property type="component" value="Unassembled WGS sequence"/>
</dbReference>
<dbReference type="InterPro" id="IPR009015">
    <property type="entry name" value="Fucose_isomerase_N/cen_sf"/>
</dbReference>
<sequence length="455" mass="52006">MKDLAMNTKLIVRPIIGCLTHSHFWEGPCRAGYREEMTVEAESAAADQAFEAAKKVLEGAAEEIHFLEAVDARYDEKFIVGKDVFAKIEEDMDQVDFFLCMNWRIPKLERYKKPIVILQNGNEGIDFAAYCRNIGVEAYVAMDIQDLNEIAHLLWVRKAVSETRALVLTAGGQPTFGIQSLIRDPEVLRQRYGFEVIKLPFREIFKYMDQITDEEAKPIADRIINGSKETKVNTDWFINDVKYYLAAKKMMDIYDCNAFSTACHELCTSEIPQERKFTPCMCHSLMKDEGIPSGCEEDLNALLAMTILQYAAHRPAFMGNPNHETDELLRIHHAVPALCMNGYGTKPLEYKLWAFTGQGFGGKLQVDFTENEQDHVTLARFNPAGDTVCVKVGQVLRSEYDEVYCSPYYYIQMDDARRYMHHLAGFGHHQVLVFGDYMQELKDLAEIMNFKVLEG</sequence>